<dbReference type="InterPro" id="IPR046373">
    <property type="entry name" value="Acyl-CoA_Oxase/DH_mid-dom_sf"/>
</dbReference>
<dbReference type="GO" id="GO:0071949">
    <property type="term" value="F:FAD binding"/>
    <property type="evidence" value="ECO:0007669"/>
    <property type="project" value="InterPro"/>
</dbReference>
<dbReference type="Gene3D" id="2.40.110.10">
    <property type="entry name" value="Butyryl-CoA Dehydrogenase, subunit A, domain 2"/>
    <property type="match status" value="1"/>
</dbReference>
<sequence>MQDCWTTSAEAIGYQRVRDLPCTLRHLQVEGAMDYTTELLELPIWSVDSYPEDGSPSEQTRISYERARSVVQHVGMTTKDIVTLSPKFRDFHTNFLGTPDSAVATILSIHRNLCMGTIAAYAEDHPDSYTREVLLELQEFQSVGEFMLTEVAHGSDASNLETTATYNNDGTFDLHTRSPMAAKSMPPTSPEAGMPRIAVVFAQLIVNGEHRRIRPFIPSALLGTLNAAQGLRGEFSRQVHRLTVDTLCLATGSIPILRVAAFVLGRYSQRQHVAGPKLGEKVPKTCFASQHGAASVALTLSSVLEAYAAAVWEAFCWEKQPQLRDGLACIFKMAAAIDTQSVLNEMTDRCGWQGSYTHNQITELASSLRANLIVEGDFLVLCSHGSNRNELFHAMLLPRCRKLVLAVGHRMAYEAAVDSSMVTVEMLRLYEAACMLETPGWYVENTKFTSSKLDEHHAMFARALLPSLDRLLDESGAAAWMTAPILTEERWTDFVGKLPEYTSDGYNSNSSIAETSRSRVRVNAGVWNNNNHASLSIPVDRDSRDPGEYMELEKLRASQPVSNLASRSCNFYTTTAVSIMEGGGHGTKPHGQLVANYDAETSPQVVGMHAFAMYPPPPPCLGESEEGRGSSQLHTRRLYCQLRCNGCNCR</sequence>
<dbReference type="Proteomes" id="UP000002499">
    <property type="component" value="Unassembled WGS sequence"/>
</dbReference>
<keyword evidence="2" id="KW-1185">Reference proteome</keyword>
<reference evidence="1 2" key="1">
    <citation type="journal article" date="2011" name="PLoS Genet.">
        <title>Genome sequencing and comparative transcriptomics of the model entomopathogenic fungi Metarhizium anisopliae and M. acridum.</title>
        <authorList>
            <person name="Gao Q."/>
            <person name="Jin K."/>
            <person name="Ying S.H."/>
            <person name="Zhang Y."/>
            <person name="Xiao G."/>
            <person name="Shang Y."/>
            <person name="Duan Z."/>
            <person name="Hu X."/>
            <person name="Xie X.Q."/>
            <person name="Zhou G."/>
            <person name="Peng G."/>
            <person name="Luo Z."/>
            <person name="Huang W."/>
            <person name="Wang B."/>
            <person name="Fang W."/>
            <person name="Wang S."/>
            <person name="Zhong Y."/>
            <person name="Ma L.J."/>
            <person name="St Leger R.J."/>
            <person name="Zhao G.P."/>
            <person name="Pei Y."/>
            <person name="Feng M.G."/>
            <person name="Xia Y."/>
            <person name="Wang C."/>
        </authorList>
    </citation>
    <scope>NUCLEOTIDE SEQUENCE [LARGE SCALE GENOMIC DNA]</scope>
    <source>
        <strain evidence="1 2">CQMa 102</strain>
    </source>
</reference>
<dbReference type="SUPFAM" id="SSF56645">
    <property type="entry name" value="Acyl-CoA dehydrogenase NM domain-like"/>
    <property type="match status" value="1"/>
</dbReference>
<dbReference type="EMBL" id="GL698502">
    <property type="protein sequence ID" value="EFY89169.1"/>
    <property type="molecule type" value="Genomic_DNA"/>
</dbReference>
<dbReference type="eggNOG" id="KOG0135">
    <property type="taxonomic scope" value="Eukaryota"/>
</dbReference>
<dbReference type="InterPro" id="IPR036250">
    <property type="entry name" value="AcylCo_DH-like_C"/>
</dbReference>
<dbReference type="GO" id="GO:0055088">
    <property type="term" value="P:lipid homeostasis"/>
    <property type="evidence" value="ECO:0007669"/>
    <property type="project" value="TreeGrafter"/>
</dbReference>
<dbReference type="GO" id="GO:0005777">
    <property type="term" value="C:peroxisome"/>
    <property type="evidence" value="ECO:0007669"/>
    <property type="project" value="InterPro"/>
</dbReference>
<gene>
    <name evidence="1" type="ORF">MAC_04756</name>
</gene>
<evidence type="ECO:0000313" key="2">
    <source>
        <dbReference type="Proteomes" id="UP000002499"/>
    </source>
</evidence>
<proteinExistence type="predicted"/>
<dbReference type="InterPro" id="IPR012258">
    <property type="entry name" value="Acyl-CoA_oxidase"/>
</dbReference>
<dbReference type="Gene3D" id="1.20.140.10">
    <property type="entry name" value="Butyryl-CoA Dehydrogenase, subunit A, domain 3"/>
    <property type="match status" value="1"/>
</dbReference>
<organism evidence="2">
    <name type="scientific">Metarhizium acridum (strain CQMa 102)</name>
    <dbReference type="NCBI Taxonomy" id="655827"/>
    <lineage>
        <taxon>Eukaryota</taxon>
        <taxon>Fungi</taxon>
        <taxon>Dikarya</taxon>
        <taxon>Ascomycota</taxon>
        <taxon>Pezizomycotina</taxon>
        <taxon>Sordariomycetes</taxon>
        <taxon>Hypocreomycetidae</taxon>
        <taxon>Hypocreales</taxon>
        <taxon>Clavicipitaceae</taxon>
        <taxon>Metarhizium</taxon>
    </lineage>
</organism>
<dbReference type="InParanoid" id="E9E4F8"/>
<name>E9E4F8_METAQ</name>
<evidence type="ECO:0008006" key="3">
    <source>
        <dbReference type="Google" id="ProtNLM"/>
    </source>
</evidence>
<dbReference type="SUPFAM" id="SSF47203">
    <property type="entry name" value="Acyl-CoA dehydrogenase C-terminal domain-like"/>
    <property type="match status" value="1"/>
</dbReference>
<dbReference type="OMA" id="INFRTQH"/>
<dbReference type="AlphaFoldDB" id="E9E4F8"/>
<dbReference type="PANTHER" id="PTHR10909:SF382">
    <property type="entry name" value="ACYL-COENZYME A OXIDASE"/>
    <property type="match status" value="1"/>
</dbReference>
<evidence type="ECO:0000313" key="1">
    <source>
        <dbReference type="EMBL" id="EFY89169.1"/>
    </source>
</evidence>
<dbReference type="PANTHER" id="PTHR10909">
    <property type="entry name" value="ELECTRON TRANSPORT OXIDOREDUCTASE"/>
    <property type="match status" value="1"/>
</dbReference>
<dbReference type="GO" id="GO:0033540">
    <property type="term" value="P:fatty acid beta-oxidation using acyl-CoA oxidase"/>
    <property type="evidence" value="ECO:0007669"/>
    <property type="project" value="TreeGrafter"/>
</dbReference>
<accession>E9E4F8</accession>
<dbReference type="HOGENOM" id="CLU_028041_1_0_1"/>
<dbReference type="GO" id="GO:0005504">
    <property type="term" value="F:fatty acid binding"/>
    <property type="evidence" value="ECO:0007669"/>
    <property type="project" value="TreeGrafter"/>
</dbReference>
<dbReference type="InterPro" id="IPR009100">
    <property type="entry name" value="AcylCoA_DH/oxidase_NM_dom_sf"/>
</dbReference>
<protein>
    <recommendedName>
        <fullName evidence="3">Acyl-CoA oxidase</fullName>
    </recommendedName>
</protein>
<dbReference type="GO" id="GO:0003997">
    <property type="term" value="F:acyl-CoA oxidase activity"/>
    <property type="evidence" value="ECO:0007669"/>
    <property type="project" value="InterPro"/>
</dbReference>
<dbReference type="OrthoDB" id="538336at2759"/>